<evidence type="ECO:0000313" key="2">
    <source>
        <dbReference type="EMBL" id="WAR06897.1"/>
    </source>
</evidence>
<feature type="transmembrane region" description="Helical" evidence="1">
    <location>
        <begin position="20"/>
        <end position="46"/>
    </location>
</feature>
<protein>
    <submittedName>
        <fullName evidence="2">Uncharacterized protein</fullName>
    </submittedName>
</protein>
<dbReference type="EMBL" id="CP111017">
    <property type="protein sequence ID" value="WAR06897.1"/>
    <property type="molecule type" value="Genomic_DNA"/>
</dbReference>
<evidence type="ECO:0000256" key="1">
    <source>
        <dbReference type="SAM" id="Phobius"/>
    </source>
</evidence>
<gene>
    <name evidence="2" type="ORF">MAR_016855</name>
</gene>
<organism evidence="2 3">
    <name type="scientific">Mya arenaria</name>
    <name type="common">Soft-shell clam</name>
    <dbReference type="NCBI Taxonomy" id="6604"/>
    <lineage>
        <taxon>Eukaryota</taxon>
        <taxon>Metazoa</taxon>
        <taxon>Spiralia</taxon>
        <taxon>Lophotrochozoa</taxon>
        <taxon>Mollusca</taxon>
        <taxon>Bivalvia</taxon>
        <taxon>Autobranchia</taxon>
        <taxon>Heteroconchia</taxon>
        <taxon>Euheterodonta</taxon>
        <taxon>Imparidentia</taxon>
        <taxon>Neoheterodontei</taxon>
        <taxon>Myida</taxon>
        <taxon>Myoidea</taxon>
        <taxon>Myidae</taxon>
        <taxon>Mya</taxon>
    </lineage>
</organism>
<reference evidence="2" key="1">
    <citation type="submission" date="2022-11" db="EMBL/GenBank/DDBJ databases">
        <title>Centuries of genome instability and evolution in soft-shell clam transmissible cancer (bioRxiv).</title>
        <authorList>
            <person name="Hart S.F.M."/>
            <person name="Yonemitsu M.A."/>
            <person name="Giersch R.M."/>
            <person name="Beal B.F."/>
            <person name="Arriagada G."/>
            <person name="Davis B.W."/>
            <person name="Ostrander E.A."/>
            <person name="Goff S.P."/>
            <person name="Metzger M.J."/>
        </authorList>
    </citation>
    <scope>NUCLEOTIDE SEQUENCE</scope>
    <source>
        <strain evidence="2">MELC-2E11</strain>
        <tissue evidence="2">Siphon/mantle</tissue>
    </source>
</reference>
<proteinExistence type="predicted"/>
<accession>A0ABY7EDL4</accession>
<keyword evidence="1" id="KW-1133">Transmembrane helix</keyword>
<keyword evidence="1" id="KW-0472">Membrane</keyword>
<keyword evidence="3" id="KW-1185">Reference proteome</keyword>
<dbReference type="Proteomes" id="UP001164746">
    <property type="component" value="Chromosome 6"/>
</dbReference>
<keyword evidence="1" id="KW-0812">Transmembrane</keyword>
<evidence type="ECO:0000313" key="3">
    <source>
        <dbReference type="Proteomes" id="UP001164746"/>
    </source>
</evidence>
<name>A0ABY7EDL4_MYAAR</name>
<sequence length="84" mass="9842">MFQLKYLVSSSNLSKNQYLIYISVGLLNKNVIILFLYITFIINVYINNCFHYLTGKPFEGNLNIHIRNDCESREKANKCNSFNL</sequence>